<dbReference type="InterPro" id="IPR005064">
    <property type="entry name" value="BUG"/>
</dbReference>
<proteinExistence type="inferred from homology"/>
<dbReference type="PANTHER" id="PTHR42928">
    <property type="entry name" value="TRICARBOXYLATE-BINDING PROTEIN"/>
    <property type="match status" value="1"/>
</dbReference>
<dbReference type="Pfam" id="PF03401">
    <property type="entry name" value="TctC"/>
    <property type="match status" value="1"/>
</dbReference>
<gene>
    <name evidence="2" type="ORF">SAMEA3906486_02540</name>
</gene>
<name>A0A157SGB0_9BORD</name>
<dbReference type="PROSITE" id="PS51318">
    <property type="entry name" value="TAT"/>
    <property type="match status" value="1"/>
</dbReference>
<keyword evidence="3" id="KW-1185">Reference proteome</keyword>
<dbReference type="InterPro" id="IPR006311">
    <property type="entry name" value="TAT_signal"/>
</dbReference>
<dbReference type="Gene3D" id="3.40.190.10">
    <property type="entry name" value="Periplasmic binding protein-like II"/>
    <property type="match status" value="1"/>
</dbReference>
<accession>A0A157SGB0</accession>
<dbReference type="PIRSF" id="PIRSF017082">
    <property type="entry name" value="YflP"/>
    <property type="match status" value="1"/>
</dbReference>
<dbReference type="RefSeq" id="WP_066127482.1">
    <property type="nucleotide sequence ID" value="NZ_FKIF01000006.1"/>
</dbReference>
<evidence type="ECO:0000313" key="2">
    <source>
        <dbReference type="EMBL" id="SAI69512.1"/>
    </source>
</evidence>
<dbReference type="Gene3D" id="3.40.190.150">
    <property type="entry name" value="Bordetella uptake gene, domain 1"/>
    <property type="match status" value="1"/>
</dbReference>
<dbReference type="OrthoDB" id="9150102at2"/>
<dbReference type="Proteomes" id="UP000076848">
    <property type="component" value="Unassembled WGS sequence"/>
</dbReference>
<dbReference type="EMBL" id="FKIF01000006">
    <property type="protein sequence ID" value="SAI69512.1"/>
    <property type="molecule type" value="Genomic_DNA"/>
</dbReference>
<sequence>MDMHRRRLLAAMASAGAVVTCTGLPLGGARANGMTRILVGFAPGGAADLVARALAEGLRASGCTAIVENKAGAGGRIATDGLLSASDGNTLLFTPSTNLTLFPHIYKDLRYTVDTFAVYGTACEFDMGFAVGAASPARTLPEFLEMARKDRQMAAYGTPGTGTIMHFLGVLLSQTSGVPLTHVPYKGGSMALTDAMGGVLPMLVTTLPAMIPMHKSGRIRILATSGKAPSPDVPEVPTFASLGFPDLTISEYFVLLGQKGTDPARAAVMSEAMAVAVRSPGFERAVRQLYFSPLSTEPRTLAQRLKRDDGFWAGVVKRTGYTPEA</sequence>
<evidence type="ECO:0000313" key="3">
    <source>
        <dbReference type="Proteomes" id="UP000076848"/>
    </source>
</evidence>
<evidence type="ECO:0000256" key="1">
    <source>
        <dbReference type="ARBA" id="ARBA00006987"/>
    </source>
</evidence>
<organism evidence="2 3">
    <name type="scientific">Bordetella ansorpii</name>
    <dbReference type="NCBI Taxonomy" id="288768"/>
    <lineage>
        <taxon>Bacteria</taxon>
        <taxon>Pseudomonadati</taxon>
        <taxon>Pseudomonadota</taxon>
        <taxon>Betaproteobacteria</taxon>
        <taxon>Burkholderiales</taxon>
        <taxon>Alcaligenaceae</taxon>
        <taxon>Bordetella</taxon>
    </lineage>
</organism>
<dbReference type="PANTHER" id="PTHR42928:SF5">
    <property type="entry name" value="BLR1237 PROTEIN"/>
    <property type="match status" value="1"/>
</dbReference>
<protein>
    <submittedName>
        <fullName evidence="2">Putattive exported protein</fullName>
    </submittedName>
</protein>
<dbReference type="STRING" id="288768.SAMEA3906486_02540"/>
<comment type="similarity">
    <text evidence="1">Belongs to the UPF0065 (bug) family.</text>
</comment>
<reference evidence="2 3" key="1">
    <citation type="submission" date="2016-04" db="EMBL/GenBank/DDBJ databases">
        <authorList>
            <consortium name="Pathogen Informatics"/>
        </authorList>
    </citation>
    <scope>NUCLEOTIDE SEQUENCE [LARGE SCALE GENOMIC DNA]</scope>
    <source>
        <strain evidence="2 3">H050680373</strain>
    </source>
</reference>
<dbReference type="AlphaFoldDB" id="A0A157SGB0"/>
<dbReference type="InterPro" id="IPR042100">
    <property type="entry name" value="Bug_dom1"/>
</dbReference>